<dbReference type="SUPFAM" id="SSF103481">
    <property type="entry name" value="Multidrug resistance efflux transporter EmrE"/>
    <property type="match status" value="1"/>
</dbReference>
<keyword evidence="5" id="KW-0441">Lipid A biosynthesis</keyword>
<comment type="subcellular location">
    <subcellularLocation>
        <location evidence="1">Cell membrane</location>
        <topology evidence="1">Multi-pass membrane protein</topology>
    </subcellularLocation>
</comment>
<keyword evidence="10 11" id="KW-0472">Membrane</keyword>
<keyword evidence="3" id="KW-0444">Lipid biosynthesis</keyword>
<evidence type="ECO:0000256" key="2">
    <source>
        <dbReference type="ARBA" id="ARBA00022475"/>
    </source>
</evidence>
<evidence type="ECO:0000256" key="4">
    <source>
        <dbReference type="ARBA" id="ARBA00022519"/>
    </source>
</evidence>
<evidence type="ECO:0000313" key="13">
    <source>
        <dbReference type="EMBL" id="KKP70247.1"/>
    </source>
</evidence>
<evidence type="ECO:0000256" key="11">
    <source>
        <dbReference type="SAM" id="Phobius"/>
    </source>
</evidence>
<comment type="caution">
    <text evidence="13">The sequence shown here is derived from an EMBL/GenBank/DDBJ whole genome shotgun (WGS) entry which is preliminary data.</text>
</comment>
<feature type="domain" description="EamA" evidence="12">
    <location>
        <begin position="49"/>
        <end position="118"/>
    </location>
</feature>
<evidence type="ECO:0000256" key="6">
    <source>
        <dbReference type="ARBA" id="ARBA00022692"/>
    </source>
</evidence>
<evidence type="ECO:0000256" key="10">
    <source>
        <dbReference type="ARBA" id="ARBA00023136"/>
    </source>
</evidence>
<keyword evidence="8 11" id="KW-1133">Transmembrane helix</keyword>
<reference evidence="13 14" key="1">
    <citation type="journal article" date="2015" name="Nature">
        <title>rRNA introns, odd ribosomes, and small enigmatic genomes across a large radiation of phyla.</title>
        <authorList>
            <person name="Brown C.T."/>
            <person name="Hug L.A."/>
            <person name="Thomas B.C."/>
            <person name="Sharon I."/>
            <person name="Castelle C.J."/>
            <person name="Singh A."/>
            <person name="Wilkins M.J."/>
            <person name="Williams K.H."/>
            <person name="Banfield J.F."/>
        </authorList>
    </citation>
    <scope>NUCLEOTIDE SEQUENCE [LARGE SCALE GENOMIC DNA]</scope>
</reference>
<protein>
    <recommendedName>
        <fullName evidence="12">EamA domain-containing protein</fullName>
    </recommendedName>
</protein>
<dbReference type="InterPro" id="IPR000620">
    <property type="entry name" value="EamA_dom"/>
</dbReference>
<proteinExistence type="predicted"/>
<dbReference type="EMBL" id="LBQB01000001">
    <property type="protein sequence ID" value="KKP70247.1"/>
    <property type="molecule type" value="Genomic_DNA"/>
</dbReference>
<dbReference type="Proteomes" id="UP000034581">
    <property type="component" value="Unassembled WGS sequence"/>
</dbReference>
<dbReference type="Pfam" id="PF00892">
    <property type="entry name" value="EamA"/>
    <property type="match status" value="1"/>
</dbReference>
<evidence type="ECO:0000256" key="7">
    <source>
        <dbReference type="ARBA" id="ARBA00022985"/>
    </source>
</evidence>
<dbReference type="PANTHER" id="PTHR30561:SF9">
    <property type="entry name" value="4-AMINO-4-DEOXY-L-ARABINOSE-PHOSPHOUNDECAPRENOL FLIPPASE SUBUNIT ARNF-RELATED"/>
    <property type="match status" value="1"/>
</dbReference>
<keyword evidence="7" id="KW-0448">Lipopolysaccharide biosynthesis</keyword>
<keyword evidence="4" id="KW-0997">Cell inner membrane</keyword>
<evidence type="ECO:0000256" key="5">
    <source>
        <dbReference type="ARBA" id="ARBA00022556"/>
    </source>
</evidence>
<dbReference type="InterPro" id="IPR037185">
    <property type="entry name" value="EmrE-like"/>
</dbReference>
<feature type="transmembrane region" description="Helical" evidence="11">
    <location>
        <begin position="49"/>
        <end position="68"/>
    </location>
</feature>
<dbReference type="GO" id="GO:0005886">
    <property type="term" value="C:plasma membrane"/>
    <property type="evidence" value="ECO:0007669"/>
    <property type="project" value="UniProtKB-SubCell"/>
</dbReference>
<dbReference type="GO" id="GO:0022857">
    <property type="term" value="F:transmembrane transporter activity"/>
    <property type="evidence" value="ECO:0007669"/>
    <property type="project" value="InterPro"/>
</dbReference>
<dbReference type="STRING" id="1618350.UR67_C0001G0156"/>
<dbReference type="PANTHER" id="PTHR30561">
    <property type="entry name" value="SMR FAMILY PROTON-DEPENDENT DRUG EFFLUX TRANSPORTER SUGE"/>
    <property type="match status" value="1"/>
</dbReference>
<evidence type="ECO:0000256" key="1">
    <source>
        <dbReference type="ARBA" id="ARBA00004651"/>
    </source>
</evidence>
<evidence type="ECO:0000256" key="8">
    <source>
        <dbReference type="ARBA" id="ARBA00022989"/>
    </source>
</evidence>
<sequence>MVINLVLIFISIVLGVLGQIAMKYGSVQVGTINFSQPFTFVISALTNFYTLLGLGLYFISSVFWIIVLSRVELSFAYPLISLGYILVLIVSALLFHEKVLTIHYAGIVLIIAGVVLITRGR</sequence>
<dbReference type="GO" id="GO:0009103">
    <property type="term" value="P:lipopolysaccharide biosynthetic process"/>
    <property type="evidence" value="ECO:0007669"/>
    <property type="project" value="UniProtKB-KW"/>
</dbReference>
<evidence type="ECO:0000256" key="9">
    <source>
        <dbReference type="ARBA" id="ARBA00023098"/>
    </source>
</evidence>
<dbReference type="AlphaFoldDB" id="A0A0G0ESD3"/>
<keyword evidence="9" id="KW-0443">Lipid metabolism</keyword>
<feature type="transmembrane region" description="Helical" evidence="11">
    <location>
        <begin position="101"/>
        <end position="118"/>
    </location>
</feature>
<keyword evidence="6 11" id="KW-0812">Transmembrane</keyword>
<name>A0A0G0ESD3_UNCC3</name>
<accession>A0A0G0ESD3</accession>
<gene>
    <name evidence="13" type="ORF">UR67_C0001G0156</name>
</gene>
<feature type="transmembrane region" description="Helical" evidence="11">
    <location>
        <begin position="75"/>
        <end position="95"/>
    </location>
</feature>
<organism evidence="13 14">
    <name type="scientific">candidate division CPR3 bacterium GW2011_GWF2_35_18</name>
    <dbReference type="NCBI Taxonomy" id="1618350"/>
    <lineage>
        <taxon>Bacteria</taxon>
        <taxon>Bacteria division CPR3</taxon>
    </lineage>
</organism>
<dbReference type="InterPro" id="IPR000390">
    <property type="entry name" value="Small_drug/metabolite_transptr"/>
</dbReference>
<keyword evidence="2" id="KW-1003">Cell membrane</keyword>
<evidence type="ECO:0000259" key="12">
    <source>
        <dbReference type="Pfam" id="PF00892"/>
    </source>
</evidence>
<evidence type="ECO:0000256" key="3">
    <source>
        <dbReference type="ARBA" id="ARBA00022516"/>
    </source>
</evidence>
<evidence type="ECO:0000313" key="14">
    <source>
        <dbReference type="Proteomes" id="UP000034581"/>
    </source>
</evidence>
<dbReference type="Gene3D" id="1.10.3730.20">
    <property type="match status" value="1"/>
</dbReference>